<evidence type="ECO:0000256" key="6">
    <source>
        <dbReference type="ARBA" id="ARBA00022989"/>
    </source>
</evidence>
<organism evidence="15">
    <name type="scientific">uncultured bacterium pSY1435</name>
    <dbReference type="NCBI Taxonomy" id="561717"/>
    <lineage>
        <taxon>Bacteria</taxon>
        <taxon>environmental samples</taxon>
    </lineage>
</organism>
<keyword evidence="6 12" id="KW-1133">Transmembrane helix</keyword>
<name>C4N425_9BACT</name>
<proteinExistence type="inferred from homology"/>
<keyword evidence="14" id="KW-0175">Coiled coil</keyword>
<evidence type="ECO:0000256" key="12">
    <source>
        <dbReference type="HAMAP-Rule" id="MF_01398"/>
    </source>
</evidence>
<dbReference type="InterPro" id="IPR050059">
    <property type="entry name" value="ATP_synthase_B_chain"/>
</dbReference>
<keyword evidence="8 12" id="KW-0472">Membrane</keyword>
<keyword evidence="4 12" id="KW-0812">Transmembrane</keyword>
<evidence type="ECO:0000256" key="5">
    <source>
        <dbReference type="ARBA" id="ARBA00022781"/>
    </source>
</evidence>
<keyword evidence="7 12" id="KW-0406">Ion transport</keyword>
<dbReference type="EMBL" id="FJ209046">
    <property type="protein sequence ID" value="ACJ66835.1"/>
    <property type="molecule type" value="Genomic_DNA"/>
</dbReference>
<gene>
    <name evidence="12 15" type="primary">atpF</name>
</gene>
<protein>
    <recommendedName>
        <fullName evidence="12">ATP synthase subunit b</fullName>
    </recommendedName>
    <alternativeName>
        <fullName evidence="12">ATP synthase F(0) sector subunit b</fullName>
    </alternativeName>
    <alternativeName>
        <fullName evidence="12">ATPase subunit I</fullName>
    </alternativeName>
    <alternativeName>
        <fullName evidence="12">F-type ATPase subunit b</fullName>
        <shortName evidence="12">F-ATPase subunit b</shortName>
    </alternativeName>
</protein>
<evidence type="ECO:0000256" key="9">
    <source>
        <dbReference type="ARBA" id="ARBA00023310"/>
    </source>
</evidence>
<comment type="subunit">
    <text evidence="12">F-type ATPases have 2 components, F(1) - the catalytic core - and F(0) - the membrane proton channel. F(1) has five subunits: alpha(3), beta(3), gamma(1), delta(1), epsilon(1). F(0) has three main subunits: a(1), b(2) and c(10-14). The alpha and beta chains form an alternating ring which encloses part of the gamma chain. F(1) is attached to F(0) by a central stalk formed by the gamma and epsilon chains, while a peripheral stalk is formed by the delta and b chains.</text>
</comment>
<evidence type="ECO:0000256" key="4">
    <source>
        <dbReference type="ARBA" id="ARBA00022692"/>
    </source>
</evidence>
<dbReference type="AlphaFoldDB" id="C4N425"/>
<dbReference type="PANTHER" id="PTHR33445:SF2">
    <property type="entry name" value="ATP SYNTHASE SUBUNIT B', CHLOROPLASTIC"/>
    <property type="match status" value="1"/>
</dbReference>
<evidence type="ECO:0000256" key="14">
    <source>
        <dbReference type="SAM" id="Coils"/>
    </source>
</evidence>
<keyword evidence="2 12" id="KW-0813">Transport</keyword>
<feature type="transmembrane region" description="Helical" evidence="12">
    <location>
        <begin position="6"/>
        <end position="27"/>
    </location>
</feature>
<dbReference type="PANTHER" id="PTHR33445">
    <property type="entry name" value="ATP SYNTHASE SUBUNIT B', CHLOROPLASTIC"/>
    <property type="match status" value="1"/>
</dbReference>
<feature type="coiled-coil region" evidence="14">
    <location>
        <begin position="55"/>
        <end position="101"/>
    </location>
</feature>
<sequence>MTVDWKLVLFELINFGVLVLLLGRFVFRPVKRTLEQRRADIAEREQQTSAREQAAAQLREHYEVALRRIEQSSNERVEAALSEAKTRAEALIDEAREHARERALAAEVELAAGRRRALEQFRVEVMSLATEAAGRVIREIGAPEVGHAFTRRGLYALEDALDGPFDGPIDLFVSPELNPVDIEALVLEMMPGVRQLHVAHDPALIGGVRLIAAGHEIQSSAGASLDAWNRRLIEADEQTRRAEP</sequence>
<evidence type="ECO:0000256" key="8">
    <source>
        <dbReference type="ARBA" id="ARBA00023136"/>
    </source>
</evidence>
<dbReference type="GO" id="GO:0012505">
    <property type="term" value="C:endomembrane system"/>
    <property type="evidence" value="ECO:0007669"/>
    <property type="project" value="UniProtKB-SubCell"/>
</dbReference>
<dbReference type="GO" id="GO:0045259">
    <property type="term" value="C:proton-transporting ATP synthase complex"/>
    <property type="evidence" value="ECO:0007669"/>
    <property type="project" value="UniProtKB-KW"/>
</dbReference>
<evidence type="ECO:0000313" key="15">
    <source>
        <dbReference type="EMBL" id="ACJ66835.1"/>
    </source>
</evidence>
<dbReference type="InterPro" id="IPR002146">
    <property type="entry name" value="ATP_synth_b/b'su_bac/chlpt"/>
</dbReference>
<dbReference type="CDD" id="cd06503">
    <property type="entry name" value="ATP-synt_Fo_b"/>
    <property type="match status" value="1"/>
</dbReference>
<keyword evidence="3 12" id="KW-0138">CF(0)</keyword>
<evidence type="ECO:0000256" key="10">
    <source>
        <dbReference type="ARBA" id="ARBA00025198"/>
    </source>
</evidence>
<comment type="subcellular location">
    <subcellularLocation>
        <location evidence="12">Cell membrane</location>
        <topology evidence="12">Single-pass membrane protein</topology>
    </subcellularLocation>
    <subcellularLocation>
        <location evidence="11">Endomembrane system</location>
        <topology evidence="11">Single-pass membrane protein</topology>
    </subcellularLocation>
</comment>
<evidence type="ECO:0000256" key="2">
    <source>
        <dbReference type="ARBA" id="ARBA00022448"/>
    </source>
</evidence>
<evidence type="ECO:0000256" key="7">
    <source>
        <dbReference type="ARBA" id="ARBA00023065"/>
    </source>
</evidence>
<evidence type="ECO:0000256" key="11">
    <source>
        <dbReference type="ARBA" id="ARBA00037847"/>
    </source>
</evidence>
<comment type="function">
    <text evidence="12">Component of the F(0) channel, it forms part of the peripheral stalk, linking F(1) to F(0).</text>
</comment>
<evidence type="ECO:0000256" key="3">
    <source>
        <dbReference type="ARBA" id="ARBA00022547"/>
    </source>
</evidence>
<evidence type="ECO:0000256" key="13">
    <source>
        <dbReference type="RuleBase" id="RU003848"/>
    </source>
</evidence>
<dbReference type="GO" id="GO:0046961">
    <property type="term" value="F:proton-transporting ATPase activity, rotational mechanism"/>
    <property type="evidence" value="ECO:0007669"/>
    <property type="project" value="TreeGrafter"/>
</dbReference>
<keyword evidence="12" id="KW-1003">Cell membrane</keyword>
<accession>C4N425</accession>
<dbReference type="HAMAP" id="MF_01398">
    <property type="entry name" value="ATP_synth_b_bprime"/>
    <property type="match status" value="1"/>
</dbReference>
<dbReference type="GO" id="GO:0046933">
    <property type="term" value="F:proton-transporting ATP synthase activity, rotational mechanism"/>
    <property type="evidence" value="ECO:0007669"/>
    <property type="project" value="UniProtKB-UniRule"/>
</dbReference>
<evidence type="ECO:0000256" key="1">
    <source>
        <dbReference type="ARBA" id="ARBA00005513"/>
    </source>
</evidence>
<dbReference type="GO" id="GO:0005886">
    <property type="term" value="C:plasma membrane"/>
    <property type="evidence" value="ECO:0007669"/>
    <property type="project" value="UniProtKB-SubCell"/>
</dbReference>
<comment type="similarity">
    <text evidence="1 12 13">Belongs to the ATPase B chain family.</text>
</comment>
<comment type="function">
    <text evidence="10 12">F(1)F(0) ATP synthase produces ATP from ADP in the presence of a proton or sodium gradient. F-type ATPases consist of two structural domains, F(1) containing the extramembraneous catalytic core and F(0) containing the membrane proton channel, linked together by a central stalk and a peripheral stalk. During catalysis, ATP synthesis in the catalytic domain of F(1) is coupled via a rotary mechanism of the central stalk subunits to proton translocation.</text>
</comment>
<keyword evidence="5 12" id="KW-0375">Hydrogen ion transport</keyword>
<reference evidence="15" key="1">
    <citation type="journal article" date="2009" name="FEMS Microbiol. Lett.">
        <title>Production of porphyrin intermediates in Escherichia coli carrying soil metagenomic genes.</title>
        <authorList>
            <person name="Kim J.-S."/>
            <person name="Lim H.K."/>
            <person name="Lee M.H."/>
            <person name="Park J.-H."/>
            <person name="Hwang E.C."/>
            <person name="Moon B.J."/>
            <person name="Lee S.-W."/>
        </authorList>
    </citation>
    <scope>NUCLEOTIDE SEQUENCE</scope>
</reference>
<dbReference type="Pfam" id="PF00430">
    <property type="entry name" value="ATP-synt_B"/>
    <property type="match status" value="1"/>
</dbReference>
<keyword evidence="9 12" id="KW-0066">ATP synthesis</keyword>